<dbReference type="Proteomes" id="UP000222056">
    <property type="component" value="Unassembled WGS sequence"/>
</dbReference>
<gene>
    <name evidence="2" type="ORF">SAMN02745716_1098</name>
</gene>
<feature type="transmembrane region" description="Helical" evidence="1">
    <location>
        <begin position="111"/>
        <end position="130"/>
    </location>
</feature>
<organism evidence="2 3">
    <name type="scientific">Thermoleophilum album</name>
    <dbReference type="NCBI Taxonomy" id="29539"/>
    <lineage>
        <taxon>Bacteria</taxon>
        <taxon>Bacillati</taxon>
        <taxon>Actinomycetota</taxon>
        <taxon>Thermoleophilia</taxon>
        <taxon>Thermoleophilales</taxon>
        <taxon>Thermoleophilaceae</taxon>
        <taxon>Thermoleophilum</taxon>
    </lineage>
</organism>
<dbReference type="OrthoDB" id="572373at2"/>
<dbReference type="EMBL" id="FNWJ01000001">
    <property type="protein sequence ID" value="SEH12463.1"/>
    <property type="molecule type" value="Genomic_DNA"/>
</dbReference>
<keyword evidence="1" id="KW-0472">Membrane</keyword>
<evidence type="ECO:0000256" key="1">
    <source>
        <dbReference type="SAM" id="Phobius"/>
    </source>
</evidence>
<feature type="transmembrane region" description="Helical" evidence="1">
    <location>
        <begin position="9"/>
        <end position="29"/>
    </location>
</feature>
<keyword evidence="3" id="KW-1185">Reference proteome</keyword>
<proteinExistence type="predicted"/>
<feature type="transmembrane region" description="Helical" evidence="1">
    <location>
        <begin position="78"/>
        <end position="105"/>
    </location>
</feature>
<dbReference type="Pfam" id="PF14325">
    <property type="entry name" value="DUF4383"/>
    <property type="match status" value="1"/>
</dbReference>
<keyword evidence="1" id="KW-0812">Transmembrane</keyword>
<name>A0A1H6FRG9_THEAL</name>
<protein>
    <recommendedName>
        <fullName evidence="4">DUF4383 domain-containing protein</fullName>
    </recommendedName>
</protein>
<evidence type="ECO:0008006" key="4">
    <source>
        <dbReference type="Google" id="ProtNLM"/>
    </source>
</evidence>
<evidence type="ECO:0000313" key="3">
    <source>
        <dbReference type="Proteomes" id="UP000222056"/>
    </source>
</evidence>
<evidence type="ECO:0000313" key="2">
    <source>
        <dbReference type="EMBL" id="SEH12463.1"/>
    </source>
</evidence>
<keyword evidence="1" id="KW-1133">Transmembrane helix</keyword>
<reference evidence="3" key="1">
    <citation type="submission" date="2016-10" db="EMBL/GenBank/DDBJ databases">
        <authorList>
            <person name="Varghese N."/>
            <person name="Submissions S."/>
        </authorList>
    </citation>
    <scope>NUCLEOTIDE SEQUENCE [LARGE SCALE GENOMIC DNA]</scope>
    <source>
        <strain evidence="3">ATCC 35263</strain>
    </source>
</reference>
<sequence>MQGRSPAQLYGLVFGAVLTLAGIIGFFYSSSFGSPGDVDAVLGILDVNGWHNVVHIATGVLGLAAAGNYAYARGYAGLLGVVYVIVAVWGFLIGSGESILGFIPVNTEDNVLHLAIGLVGLGAFLATPATESPSTAAQH</sequence>
<accession>A0A1H6FRG9</accession>
<dbReference type="RefSeq" id="WP_093116923.1">
    <property type="nucleotide sequence ID" value="NZ_FNWJ01000001.1"/>
</dbReference>
<dbReference type="AlphaFoldDB" id="A0A1H6FRG9"/>
<dbReference type="STRING" id="29539.SAMN02745716_1098"/>
<feature type="transmembrane region" description="Helical" evidence="1">
    <location>
        <begin position="49"/>
        <end position="71"/>
    </location>
</feature>